<gene>
    <name evidence="2" type="ORF">BIV57_03550</name>
</gene>
<keyword evidence="3" id="KW-1185">Reference proteome</keyword>
<name>A0A1J7CGN7_9ACTN</name>
<dbReference type="STRING" id="1428644.BIV57_03550"/>
<dbReference type="GO" id="GO:0006352">
    <property type="term" value="P:DNA-templated transcription initiation"/>
    <property type="evidence" value="ECO:0007669"/>
    <property type="project" value="InterPro"/>
</dbReference>
<dbReference type="InterPro" id="IPR007630">
    <property type="entry name" value="RNA_pol_sigma70_r4"/>
</dbReference>
<dbReference type="RefSeq" id="WP_071655160.1">
    <property type="nucleotide sequence ID" value="NZ_MLCF01000011.1"/>
</dbReference>
<sequence>MSSPPRRPGLPAEPAEPAEEFRAFVAGAAPRLLHVAELLTGDRAVARAVLRGALTRTWLSWPALRGGDPYAHARQQLLGGYTRRVPGLWLRARTPRRIRPRGEPTGLAGSAALAGLSARERTVAVLRYFENLDVQATAAALGMQPEQVERLAESAVRAMLPDRAPAAGPRLGLVG</sequence>
<reference evidence="2 3" key="1">
    <citation type="submission" date="2016-10" db="EMBL/GenBank/DDBJ databases">
        <title>Genome sequence of Streptomyces gilvigriseus MUSC 26.</title>
        <authorList>
            <person name="Lee L.-H."/>
            <person name="Ser H.-L."/>
        </authorList>
    </citation>
    <scope>NUCLEOTIDE SEQUENCE [LARGE SCALE GENOMIC DNA]</scope>
    <source>
        <strain evidence="2 3">MUSC 26</strain>
    </source>
</reference>
<dbReference type="SUPFAM" id="SSF88659">
    <property type="entry name" value="Sigma3 and sigma4 domains of RNA polymerase sigma factors"/>
    <property type="match status" value="1"/>
</dbReference>
<evidence type="ECO:0000313" key="2">
    <source>
        <dbReference type="EMBL" id="OIV38826.1"/>
    </source>
</evidence>
<comment type="caution">
    <text evidence="2">The sequence shown here is derived from an EMBL/GenBank/DDBJ whole genome shotgun (WGS) entry which is preliminary data.</text>
</comment>
<dbReference type="AlphaFoldDB" id="A0A1J7CGN7"/>
<dbReference type="GO" id="GO:0003700">
    <property type="term" value="F:DNA-binding transcription factor activity"/>
    <property type="evidence" value="ECO:0007669"/>
    <property type="project" value="InterPro"/>
</dbReference>
<dbReference type="InterPro" id="IPR036388">
    <property type="entry name" value="WH-like_DNA-bd_sf"/>
</dbReference>
<dbReference type="OrthoDB" id="4332887at2"/>
<dbReference type="InterPro" id="IPR013324">
    <property type="entry name" value="RNA_pol_sigma_r3/r4-like"/>
</dbReference>
<proteinExistence type="predicted"/>
<evidence type="ECO:0000313" key="3">
    <source>
        <dbReference type="Proteomes" id="UP000243342"/>
    </source>
</evidence>
<dbReference type="Gene3D" id="1.10.10.10">
    <property type="entry name" value="Winged helix-like DNA-binding domain superfamily/Winged helix DNA-binding domain"/>
    <property type="match status" value="1"/>
</dbReference>
<feature type="domain" description="RNA polymerase sigma-70 region 4" evidence="1">
    <location>
        <begin position="112"/>
        <end position="158"/>
    </location>
</feature>
<organism evidence="2 3">
    <name type="scientific">Mangrovactinospora gilvigrisea</name>
    <dbReference type="NCBI Taxonomy" id="1428644"/>
    <lineage>
        <taxon>Bacteria</taxon>
        <taxon>Bacillati</taxon>
        <taxon>Actinomycetota</taxon>
        <taxon>Actinomycetes</taxon>
        <taxon>Kitasatosporales</taxon>
        <taxon>Streptomycetaceae</taxon>
        <taxon>Mangrovactinospora</taxon>
    </lineage>
</organism>
<protein>
    <recommendedName>
        <fullName evidence="1">RNA polymerase sigma-70 region 4 domain-containing protein</fullName>
    </recommendedName>
</protein>
<dbReference type="Proteomes" id="UP000243342">
    <property type="component" value="Unassembled WGS sequence"/>
</dbReference>
<accession>A0A1J7CGN7</accession>
<dbReference type="EMBL" id="MLCF01000011">
    <property type="protein sequence ID" value="OIV38826.1"/>
    <property type="molecule type" value="Genomic_DNA"/>
</dbReference>
<dbReference type="Pfam" id="PF04545">
    <property type="entry name" value="Sigma70_r4"/>
    <property type="match status" value="1"/>
</dbReference>
<evidence type="ECO:0000259" key="1">
    <source>
        <dbReference type="Pfam" id="PF04545"/>
    </source>
</evidence>